<organism evidence="1 2">
    <name type="scientific">Biomphalaria pfeifferi</name>
    <name type="common">Bloodfluke planorb</name>
    <name type="synonym">Freshwater snail</name>
    <dbReference type="NCBI Taxonomy" id="112525"/>
    <lineage>
        <taxon>Eukaryota</taxon>
        <taxon>Metazoa</taxon>
        <taxon>Spiralia</taxon>
        <taxon>Lophotrochozoa</taxon>
        <taxon>Mollusca</taxon>
        <taxon>Gastropoda</taxon>
        <taxon>Heterobranchia</taxon>
        <taxon>Euthyneura</taxon>
        <taxon>Panpulmonata</taxon>
        <taxon>Hygrophila</taxon>
        <taxon>Lymnaeoidea</taxon>
        <taxon>Planorbidae</taxon>
        <taxon>Biomphalaria</taxon>
    </lineage>
</organism>
<gene>
    <name evidence="1" type="ORF">Bpfe_020329</name>
</gene>
<evidence type="ECO:0000313" key="1">
    <source>
        <dbReference type="EMBL" id="KAK0050268.1"/>
    </source>
</evidence>
<dbReference type="AlphaFoldDB" id="A0AAD8F4E9"/>
<name>A0AAD8F4E9_BIOPF</name>
<evidence type="ECO:0000313" key="2">
    <source>
        <dbReference type="Proteomes" id="UP001233172"/>
    </source>
</evidence>
<proteinExistence type="predicted"/>
<reference evidence="1" key="1">
    <citation type="journal article" date="2023" name="PLoS Negl. Trop. Dis.">
        <title>A genome sequence for Biomphalaria pfeifferi, the major vector snail for the human-infecting parasite Schistosoma mansoni.</title>
        <authorList>
            <person name="Bu L."/>
            <person name="Lu L."/>
            <person name="Laidemitt M.R."/>
            <person name="Zhang S.M."/>
            <person name="Mutuku M."/>
            <person name="Mkoji G."/>
            <person name="Steinauer M."/>
            <person name="Loker E.S."/>
        </authorList>
    </citation>
    <scope>NUCLEOTIDE SEQUENCE</scope>
    <source>
        <strain evidence="1">KasaAsao</strain>
    </source>
</reference>
<keyword evidence="2" id="KW-1185">Reference proteome</keyword>
<sequence>MLYLPDAEQEKRRGWCLFWHRLRSYTEFFQKQGKMAKCSSEVAVMVVLCLFLVDLTKGEGQKGKCPEDYRYRVETCVMEAQVAPQAGGGLPLITDVNKLEELCERGILQKTIDCLKDLLNRCSENVTQRHELDMLFSVEEWKQGQQLLCEDLNRKLVFKNHFDCVSKFGSKISHCILVRTQNFRKEITTAGIVHHRKLHDITCNFAENIVSCLERPLAHACPIQVVDTMVSALHKFLPPACAPVPTLENPEKRFFPKRQDPLDDPLEPIVFETVIVEGGEAEN</sequence>
<comment type="caution">
    <text evidence="1">The sequence shown here is derived from an EMBL/GenBank/DDBJ whole genome shotgun (WGS) entry which is preliminary data.</text>
</comment>
<dbReference type="Proteomes" id="UP001233172">
    <property type="component" value="Unassembled WGS sequence"/>
</dbReference>
<accession>A0AAD8F4E9</accession>
<reference evidence="1" key="2">
    <citation type="submission" date="2023-04" db="EMBL/GenBank/DDBJ databases">
        <authorList>
            <person name="Bu L."/>
            <person name="Lu L."/>
            <person name="Laidemitt M.R."/>
            <person name="Zhang S.M."/>
            <person name="Mutuku M."/>
            <person name="Mkoji G."/>
            <person name="Steinauer M."/>
            <person name="Loker E.S."/>
        </authorList>
    </citation>
    <scope>NUCLEOTIDE SEQUENCE</scope>
    <source>
        <strain evidence="1">KasaAsao</strain>
        <tissue evidence="1">Whole Snail</tissue>
    </source>
</reference>
<dbReference type="EMBL" id="JASAOG010000116">
    <property type="protein sequence ID" value="KAK0050268.1"/>
    <property type="molecule type" value="Genomic_DNA"/>
</dbReference>
<protein>
    <submittedName>
        <fullName evidence="1">Uncharacterized protein</fullName>
    </submittedName>
</protein>